<evidence type="ECO:0000313" key="11">
    <source>
        <dbReference type="RefSeq" id="XP_035695926.1"/>
    </source>
</evidence>
<dbReference type="FunFam" id="3.40.50.10330:FF:000005">
    <property type="entry name" value="Sphingosine kinase 2"/>
    <property type="match status" value="1"/>
</dbReference>
<evidence type="ECO:0000256" key="8">
    <source>
        <dbReference type="SAM" id="MobiDB-lite"/>
    </source>
</evidence>
<dbReference type="GO" id="GO:0005524">
    <property type="term" value="F:ATP binding"/>
    <property type="evidence" value="ECO:0007669"/>
    <property type="project" value="UniProtKB-KW"/>
</dbReference>
<dbReference type="AlphaFoldDB" id="A0A9J7NB24"/>
<proteinExistence type="predicted"/>
<dbReference type="OMA" id="PFACFND"/>
<accession>A0A9J7NB24</accession>
<dbReference type="PANTHER" id="PTHR12358:SF112">
    <property type="entry name" value="LD11247P-RELATED"/>
    <property type="match status" value="1"/>
</dbReference>
<dbReference type="GO" id="GO:0008481">
    <property type="term" value="F:sphingosine kinase activity"/>
    <property type="evidence" value="ECO:0007669"/>
    <property type="project" value="UniProtKB-EC"/>
</dbReference>
<keyword evidence="3" id="KW-0547">Nucleotide-binding</keyword>
<keyword evidence="2" id="KW-0808">Transferase</keyword>
<dbReference type="RefSeq" id="XP_035695926.1">
    <property type="nucleotide sequence ID" value="XM_035840033.1"/>
</dbReference>
<feature type="compositionally biased region" description="Polar residues" evidence="8">
    <location>
        <begin position="537"/>
        <end position="556"/>
    </location>
</feature>
<dbReference type="KEGG" id="bfo:118429533"/>
<evidence type="ECO:0000256" key="6">
    <source>
        <dbReference type="ARBA" id="ARBA00023136"/>
    </source>
</evidence>
<keyword evidence="10" id="KW-1185">Reference proteome</keyword>
<evidence type="ECO:0000256" key="7">
    <source>
        <dbReference type="ARBA" id="ARBA00044037"/>
    </source>
</evidence>
<reference evidence="10" key="1">
    <citation type="journal article" date="2020" name="Nat. Ecol. Evol.">
        <title>Deeply conserved synteny resolves early events in vertebrate evolution.</title>
        <authorList>
            <person name="Simakov O."/>
            <person name="Marletaz F."/>
            <person name="Yue J.X."/>
            <person name="O'Connell B."/>
            <person name="Jenkins J."/>
            <person name="Brandt A."/>
            <person name="Calef R."/>
            <person name="Tung C.H."/>
            <person name="Huang T.K."/>
            <person name="Schmutz J."/>
            <person name="Satoh N."/>
            <person name="Yu J.K."/>
            <person name="Putnam N.H."/>
            <person name="Green R.E."/>
            <person name="Rokhsar D.S."/>
        </authorList>
    </citation>
    <scope>NUCLEOTIDE SEQUENCE [LARGE SCALE GENOMIC DNA]</scope>
    <source>
        <strain evidence="10">S238N-H82</strain>
    </source>
</reference>
<gene>
    <name evidence="11" type="primary">LOC118429533</name>
</gene>
<dbReference type="Gene3D" id="3.40.50.10330">
    <property type="entry name" value="Probable inorganic polyphosphate/atp-NAD kinase, domain 1"/>
    <property type="match status" value="1"/>
</dbReference>
<keyword evidence="6" id="KW-0472">Membrane</keyword>
<evidence type="ECO:0000256" key="4">
    <source>
        <dbReference type="ARBA" id="ARBA00022777"/>
    </source>
</evidence>
<dbReference type="SUPFAM" id="SSF111331">
    <property type="entry name" value="NAD kinase/diacylglycerol kinase-like"/>
    <property type="match status" value="1"/>
</dbReference>
<feature type="region of interest" description="Disordered" evidence="8">
    <location>
        <begin position="400"/>
        <end position="516"/>
    </location>
</feature>
<comment type="subcellular location">
    <subcellularLocation>
        <location evidence="1">Endomembrane system</location>
    </subcellularLocation>
</comment>
<dbReference type="GeneID" id="118429533"/>
<dbReference type="InterPro" id="IPR016064">
    <property type="entry name" value="NAD/diacylglycerol_kinase_sf"/>
</dbReference>
<dbReference type="EC" id="2.7.1.91" evidence="7"/>
<reference evidence="11" key="2">
    <citation type="submission" date="2025-08" db="UniProtKB">
        <authorList>
            <consortium name="RefSeq"/>
        </authorList>
    </citation>
    <scope>IDENTIFICATION</scope>
    <source>
        <strain evidence="11">S238N-H82</strain>
        <tissue evidence="11">Testes</tissue>
    </source>
</reference>
<dbReference type="OrthoDB" id="3853857at2759"/>
<feature type="region of interest" description="Disordered" evidence="8">
    <location>
        <begin position="570"/>
        <end position="600"/>
    </location>
</feature>
<evidence type="ECO:0000313" key="10">
    <source>
        <dbReference type="Proteomes" id="UP000001554"/>
    </source>
</evidence>
<dbReference type="Proteomes" id="UP000001554">
    <property type="component" value="Chromosome 13"/>
</dbReference>
<dbReference type="PROSITE" id="PS50146">
    <property type="entry name" value="DAGK"/>
    <property type="match status" value="1"/>
</dbReference>
<dbReference type="GO" id="GO:0005737">
    <property type="term" value="C:cytoplasm"/>
    <property type="evidence" value="ECO:0000318"/>
    <property type="project" value="GO_Central"/>
</dbReference>
<sequence length="727" mass="80943">MTSGHMIGDNVVRKPHASRRGIERTKHVYVRPREGEIMSDVILQDDLTVFPHSKTAYRVQLTREHIQYARTQGKPRERRILLSDVVGCHCLRGRHESDSAAYFCIYAYPLRKKVITGDWTRHRVCTTFRVKTTDDHSENHAQAERWRIAVKCLLARHSIGPQTALEARLLPPSPRLLILINPFGGQGKAQQIFRERVVSMLGESDISFNMVVTERSGHAHDLMRDLEVSQWSGVVVVSGDGLIYEVINGLMDRPDWEEAIKMPIGLIPGGTGNALCCSVNYLLDEPFESADQVLHSTFVLCKSVVSGSSYPMDLVSVQTKSSRIFSFLHISWGFISDIDIGSEKYRYLGDARFFVGLVQRLFDLRKYPGHVSYLPVKGVDGRALVHQITEKRKQWENLKQSLHRPRSLSQRNGERERLRSARPAQFTRSVSMMEGSRPRNLPPRSASVSQSFYSDLEPQTPGVDTAKEAALFNEQTDSGIPTSERMEENMTNGHSTGDDLHANDWRGDETSGNEVFSPHSLHAAVDSQDALVSNANIRPQHNHSNGSAANSQSGDSMDSAIDVSAMDLSADSPTRAHSHTMPNPDSEARRHGPVDALLPPLGQPLPDGWVTVEGDFNLVMALNVPHISTGFNMSPASQLDDGMMFLMYAMNTTRSEMSNISFKASQGRIGEVEQAGTDVIAVHAFRLEPQGDKGLITADGEVIEYGPLQAQVHRSLARVLMWKPVEI</sequence>
<name>A0A9J7NB24_BRAFL</name>
<feature type="region of interest" description="Disordered" evidence="8">
    <location>
        <begin position="537"/>
        <end position="558"/>
    </location>
</feature>
<protein>
    <recommendedName>
        <fullName evidence="7">sphingosine kinase</fullName>
        <ecNumber evidence="7">2.7.1.91</ecNumber>
    </recommendedName>
</protein>
<dbReference type="Pfam" id="PF00781">
    <property type="entry name" value="DAGK_cat"/>
    <property type="match status" value="1"/>
</dbReference>
<evidence type="ECO:0000256" key="1">
    <source>
        <dbReference type="ARBA" id="ARBA00004308"/>
    </source>
</evidence>
<dbReference type="InterPro" id="IPR050187">
    <property type="entry name" value="Lipid_Phosphate_FormReg"/>
</dbReference>
<keyword evidence="5" id="KW-0067">ATP-binding</keyword>
<feature type="compositionally biased region" description="Basic and acidic residues" evidence="8">
    <location>
        <begin position="496"/>
        <end position="509"/>
    </location>
</feature>
<organism evidence="10 11">
    <name type="scientific">Branchiostoma floridae</name>
    <name type="common">Florida lancelet</name>
    <name type="synonym">Amphioxus</name>
    <dbReference type="NCBI Taxonomy" id="7739"/>
    <lineage>
        <taxon>Eukaryota</taxon>
        <taxon>Metazoa</taxon>
        <taxon>Chordata</taxon>
        <taxon>Cephalochordata</taxon>
        <taxon>Leptocardii</taxon>
        <taxon>Amphioxiformes</taxon>
        <taxon>Branchiostomatidae</taxon>
        <taxon>Branchiostoma</taxon>
    </lineage>
</organism>
<dbReference type="GO" id="GO:0046512">
    <property type="term" value="P:sphingosine biosynthetic process"/>
    <property type="evidence" value="ECO:0000318"/>
    <property type="project" value="GO_Central"/>
</dbReference>
<dbReference type="SMART" id="SM00046">
    <property type="entry name" value="DAGKc"/>
    <property type="match status" value="1"/>
</dbReference>
<dbReference type="PANTHER" id="PTHR12358">
    <property type="entry name" value="SPHINGOSINE KINASE"/>
    <property type="match status" value="1"/>
</dbReference>
<evidence type="ECO:0000256" key="2">
    <source>
        <dbReference type="ARBA" id="ARBA00022679"/>
    </source>
</evidence>
<dbReference type="GO" id="GO:0016020">
    <property type="term" value="C:membrane"/>
    <property type="evidence" value="ECO:0000318"/>
    <property type="project" value="GO_Central"/>
</dbReference>
<dbReference type="GO" id="GO:0012505">
    <property type="term" value="C:endomembrane system"/>
    <property type="evidence" value="ECO:0007669"/>
    <property type="project" value="UniProtKB-SubCell"/>
</dbReference>
<dbReference type="GO" id="GO:0042981">
    <property type="term" value="P:regulation of apoptotic process"/>
    <property type="evidence" value="ECO:0007669"/>
    <property type="project" value="UniProtKB-ARBA"/>
</dbReference>
<evidence type="ECO:0000256" key="5">
    <source>
        <dbReference type="ARBA" id="ARBA00022840"/>
    </source>
</evidence>
<dbReference type="Gene3D" id="2.60.200.40">
    <property type="match status" value="2"/>
</dbReference>
<dbReference type="InterPro" id="IPR001206">
    <property type="entry name" value="Diacylglycerol_kinase_cat_dom"/>
</dbReference>
<evidence type="ECO:0000259" key="9">
    <source>
        <dbReference type="PROSITE" id="PS50146"/>
    </source>
</evidence>
<keyword evidence="4" id="KW-0418">Kinase</keyword>
<evidence type="ECO:0000256" key="3">
    <source>
        <dbReference type="ARBA" id="ARBA00022741"/>
    </source>
</evidence>
<dbReference type="InterPro" id="IPR017438">
    <property type="entry name" value="ATP-NAD_kinase_N"/>
</dbReference>
<feature type="domain" description="DAGKc" evidence="9">
    <location>
        <begin position="171"/>
        <end position="321"/>
    </location>
</feature>